<evidence type="ECO:0000313" key="9">
    <source>
        <dbReference type="EMBL" id="PDH36478.1"/>
    </source>
</evidence>
<comment type="caution">
    <text evidence="5">Lacks conserved residue(s) required for the propagation of feature annotation.</text>
</comment>
<keyword evidence="7" id="KW-0732">Signal</keyword>
<comment type="pathway">
    <text evidence="5">Amine and polyamine biosynthesis; spermidine biosynthesis; spermidine from putrescine: step 1/1.</text>
</comment>
<dbReference type="PROSITE" id="PS51006">
    <property type="entry name" value="PABS_2"/>
    <property type="match status" value="1"/>
</dbReference>
<evidence type="ECO:0000256" key="5">
    <source>
        <dbReference type="HAMAP-Rule" id="MF_00198"/>
    </source>
</evidence>
<dbReference type="HAMAP" id="MF_00198">
    <property type="entry name" value="Spermidine_synth"/>
    <property type="match status" value="1"/>
</dbReference>
<comment type="similarity">
    <text evidence="1 5">Belongs to the spermidine/spermine synthase family.</text>
</comment>
<feature type="binding site" evidence="5">
    <location>
        <begin position="143"/>
        <end position="144"/>
    </location>
    <ligand>
        <name>S-methyl-5'-thioadenosine</name>
        <dbReference type="ChEBI" id="CHEBI:17509"/>
    </ligand>
</feature>
<comment type="catalytic activity">
    <reaction evidence="5">
        <text>S-adenosyl 3-(methylsulfanyl)propylamine + putrescine = S-methyl-5'-thioadenosine + spermidine + H(+)</text>
        <dbReference type="Rhea" id="RHEA:12721"/>
        <dbReference type="ChEBI" id="CHEBI:15378"/>
        <dbReference type="ChEBI" id="CHEBI:17509"/>
        <dbReference type="ChEBI" id="CHEBI:57443"/>
        <dbReference type="ChEBI" id="CHEBI:57834"/>
        <dbReference type="ChEBI" id="CHEBI:326268"/>
        <dbReference type="EC" id="2.5.1.16"/>
    </reaction>
</comment>
<dbReference type="Pfam" id="PF01564">
    <property type="entry name" value="Spermine_synth"/>
    <property type="match status" value="1"/>
</dbReference>
<dbReference type="NCBIfam" id="NF037959">
    <property type="entry name" value="MFS_SpdSyn"/>
    <property type="match status" value="1"/>
</dbReference>
<dbReference type="InterPro" id="IPR030374">
    <property type="entry name" value="PABS"/>
</dbReference>
<feature type="signal peptide" evidence="7">
    <location>
        <begin position="1"/>
        <end position="22"/>
    </location>
</feature>
<comment type="subunit">
    <text evidence="5">Homodimer or homotetramer.</text>
</comment>
<evidence type="ECO:0000256" key="2">
    <source>
        <dbReference type="ARBA" id="ARBA00022679"/>
    </source>
</evidence>
<dbReference type="Proteomes" id="UP000219327">
    <property type="component" value="Unassembled WGS sequence"/>
</dbReference>
<dbReference type="SUPFAM" id="SSF53335">
    <property type="entry name" value="S-adenosyl-L-methionine-dependent methyltransferases"/>
    <property type="match status" value="1"/>
</dbReference>
<keyword evidence="3 5" id="KW-0745">Spermidine biosynthesis</keyword>
<feature type="binding site" evidence="5">
    <location>
        <position position="116"/>
    </location>
    <ligand>
        <name>S-methyl-5'-thioadenosine</name>
        <dbReference type="ChEBI" id="CHEBI:17509"/>
    </ligand>
</feature>
<evidence type="ECO:0000256" key="6">
    <source>
        <dbReference type="PROSITE-ProRule" id="PRU00354"/>
    </source>
</evidence>
<protein>
    <recommendedName>
        <fullName evidence="5">Polyamine aminopropyltransferase</fullName>
    </recommendedName>
    <alternativeName>
        <fullName evidence="5">Putrescine aminopropyltransferase</fullName>
        <shortName evidence="5">PAPT</shortName>
    </alternativeName>
    <alternativeName>
        <fullName evidence="5">Spermidine synthase</fullName>
        <shortName evidence="5">SPDS</shortName>
        <shortName evidence="5">SPDSY</shortName>
        <ecNumber evidence="5">2.5.1.16</ecNumber>
    </alternativeName>
</protein>
<dbReference type="InterPro" id="IPR001045">
    <property type="entry name" value="Spermi_synthase"/>
</dbReference>
<name>A0A2A5WJN3_9GAMM</name>
<keyword evidence="2 5" id="KW-0808">Transferase</keyword>
<dbReference type="CDD" id="cd02440">
    <property type="entry name" value="AdoMet_MTases"/>
    <property type="match status" value="1"/>
</dbReference>
<dbReference type="AlphaFoldDB" id="A0A2A5WJN3"/>
<dbReference type="GO" id="GO:0010487">
    <property type="term" value="F:thermospermine synthase activity"/>
    <property type="evidence" value="ECO:0007669"/>
    <property type="project" value="UniProtKB-ARBA"/>
</dbReference>
<dbReference type="GO" id="GO:0008295">
    <property type="term" value="P:spermidine biosynthetic process"/>
    <property type="evidence" value="ECO:0007669"/>
    <property type="project" value="UniProtKB-UniRule"/>
</dbReference>
<gene>
    <name evidence="5" type="primary">speE</name>
    <name evidence="9" type="ORF">CNE99_09615</name>
</gene>
<organism evidence="9 10">
    <name type="scientific">OM182 bacterium MED-G24</name>
    <dbReference type="NCBI Taxonomy" id="1986255"/>
    <lineage>
        <taxon>Bacteria</taxon>
        <taxon>Pseudomonadati</taxon>
        <taxon>Pseudomonadota</taxon>
        <taxon>Gammaproteobacteria</taxon>
        <taxon>OMG group</taxon>
        <taxon>OM182 clade</taxon>
    </lineage>
</organism>
<dbReference type="PANTHER" id="PTHR43317:SF1">
    <property type="entry name" value="THERMOSPERMINE SYNTHASE ACAULIS5"/>
    <property type="match status" value="1"/>
</dbReference>
<feature type="chain" id="PRO_5013377572" description="Polyamine aminopropyltransferase" evidence="7">
    <location>
        <begin position="23"/>
        <end position="298"/>
    </location>
</feature>
<comment type="caution">
    <text evidence="9">The sequence shown here is derived from an EMBL/GenBank/DDBJ whole genome shotgun (WGS) entry which is preliminary data.</text>
</comment>
<dbReference type="GO" id="GO:0004766">
    <property type="term" value="F:spermidine synthase activity"/>
    <property type="evidence" value="ECO:0007669"/>
    <property type="project" value="UniProtKB-UniRule"/>
</dbReference>
<evidence type="ECO:0000256" key="7">
    <source>
        <dbReference type="SAM" id="SignalP"/>
    </source>
</evidence>
<dbReference type="Gene3D" id="3.40.50.150">
    <property type="entry name" value="Vaccinia Virus protein VP39"/>
    <property type="match status" value="1"/>
</dbReference>
<proteinExistence type="inferred from homology"/>
<dbReference type="EMBL" id="NTKD01000067">
    <property type="protein sequence ID" value="PDH36478.1"/>
    <property type="molecule type" value="Genomic_DNA"/>
</dbReference>
<dbReference type="UniPathway" id="UPA00248">
    <property type="reaction ID" value="UER00314"/>
</dbReference>
<reference evidence="9 10" key="1">
    <citation type="submission" date="2017-08" db="EMBL/GenBank/DDBJ databases">
        <title>Fine stratification of microbial communities through a metagenomic profile of the photic zone.</title>
        <authorList>
            <person name="Haro-Moreno J.M."/>
            <person name="Lopez-Perez M."/>
            <person name="De La Torre J."/>
            <person name="Picazo A."/>
            <person name="Camacho A."/>
            <person name="Rodriguez-Valera F."/>
        </authorList>
    </citation>
    <scope>NUCLEOTIDE SEQUENCE [LARGE SCALE GENOMIC DNA]</scope>
    <source>
        <strain evidence="9">MED-G24</strain>
    </source>
</reference>
<keyword evidence="4 5" id="KW-0620">Polyamine biosynthesis</keyword>
<accession>A0A2A5WJN3</accession>
<evidence type="ECO:0000256" key="1">
    <source>
        <dbReference type="ARBA" id="ARBA00007867"/>
    </source>
</evidence>
<feature type="domain" description="PABS" evidence="8">
    <location>
        <begin position="1"/>
        <end position="248"/>
    </location>
</feature>
<evidence type="ECO:0000256" key="3">
    <source>
        <dbReference type="ARBA" id="ARBA00023066"/>
    </source>
</evidence>
<evidence type="ECO:0000313" key="10">
    <source>
        <dbReference type="Proteomes" id="UP000219327"/>
    </source>
</evidence>
<feature type="binding site" evidence="5">
    <location>
        <position position="33"/>
    </location>
    <ligand>
        <name>S-methyl-5'-thioadenosine</name>
        <dbReference type="ChEBI" id="CHEBI:17509"/>
    </ligand>
</feature>
<evidence type="ECO:0000259" key="8">
    <source>
        <dbReference type="PROSITE" id="PS51006"/>
    </source>
</evidence>
<dbReference type="EC" id="2.5.1.16" evidence="5"/>
<sequence length="298" mass="33564">MKKLIAPLAVTMLALSSITVSAQELHREKSLYRNIVVKQDGDRRCLVFAVKRGDQHQTCMSIRDPKLLVFPYVRMTLAGLLVNPEPKRVLMIGLGGGSMPTAITELVPSAHIDVVEIDDAVVRVAREFFNYKDTMRMRTHVADGRVFVKRSALRKTSYDMIFLDAFTGDYIPEHLMTFEFLEEMKEILTEDGVLVANTFSTSDLYDYESMTYEAVYGEFFNFKMPITANRVVIATKSGALPTPEALKEAAASLAPALKTYGVNVTTYPKFLTTQIDWQSRNRRILTDQYSPANLLQGP</sequence>
<feature type="active site" description="Proton acceptor" evidence="5 6">
    <location>
        <position position="164"/>
    </location>
</feature>
<comment type="function">
    <text evidence="5">Catalyzes the irreversible transfer of a propylamine group from the amino donor S-adenosylmethioninamine (decarboxy-AdoMet) to putrescine (1,4-diaminobutane) to yield spermidine.</text>
</comment>
<dbReference type="InterPro" id="IPR029063">
    <property type="entry name" value="SAM-dependent_MTases_sf"/>
</dbReference>
<dbReference type="PANTHER" id="PTHR43317">
    <property type="entry name" value="THERMOSPERMINE SYNTHASE ACAULIS5"/>
    <property type="match status" value="1"/>
</dbReference>
<evidence type="ECO:0000256" key="4">
    <source>
        <dbReference type="ARBA" id="ARBA00023115"/>
    </source>
</evidence>